<accession>A0A3T0MZ51</accession>
<dbReference type="Gene3D" id="3.40.50.1820">
    <property type="entry name" value="alpha/beta hydrolase"/>
    <property type="match status" value="1"/>
</dbReference>
<proteinExistence type="predicted"/>
<dbReference type="OrthoDB" id="9779853at2"/>
<dbReference type="GO" id="GO:0046464">
    <property type="term" value="P:acylglycerol catabolic process"/>
    <property type="evidence" value="ECO:0007669"/>
    <property type="project" value="TreeGrafter"/>
</dbReference>
<dbReference type="InterPro" id="IPR029058">
    <property type="entry name" value="AB_hydrolase_fold"/>
</dbReference>
<dbReference type="GO" id="GO:0016020">
    <property type="term" value="C:membrane"/>
    <property type="evidence" value="ECO:0007669"/>
    <property type="project" value="TreeGrafter"/>
</dbReference>
<evidence type="ECO:0000313" key="2">
    <source>
        <dbReference type="EMBL" id="AZV77040.1"/>
    </source>
</evidence>
<dbReference type="KEGG" id="sedi:EBB79_03450"/>
<dbReference type="SUPFAM" id="SSF53474">
    <property type="entry name" value="alpha/beta-Hydrolases"/>
    <property type="match status" value="1"/>
</dbReference>
<organism evidence="2 3">
    <name type="scientific">Parasedimentitalea marina</name>
    <dbReference type="NCBI Taxonomy" id="2483033"/>
    <lineage>
        <taxon>Bacteria</taxon>
        <taxon>Pseudomonadati</taxon>
        <taxon>Pseudomonadota</taxon>
        <taxon>Alphaproteobacteria</taxon>
        <taxon>Rhodobacterales</taxon>
        <taxon>Paracoccaceae</taxon>
        <taxon>Parasedimentitalea</taxon>
    </lineage>
</organism>
<gene>
    <name evidence="2" type="ORF">EBB79_03450</name>
</gene>
<feature type="domain" description="AB hydrolase-1" evidence="1">
    <location>
        <begin position="34"/>
        <end position="266"/>
    </location>
</feature>
<protein>
    <submittedName>
        <fullName evidence="2">Alpha/beta hydrolase</fullName>
    </submittedName>
</protein>
<dbReference type="AlphaFoldDB" id="A0A3T0MZ51"/>
<dbReference type="InterPro" id="IPR000073">
    <property type="entry name" value="AB_hydrolase_1"/>
</dbReference>
<dbReference type="PANTHER" id="PTHR43798:SF5">
    <property type="entry name" value="MONOACYLGLYCEROL LIPASE ABHD6"/>
    <property type="match status" value="1"/>
</dbReference>
<reference evidence="2 3" key="1">
    <citation type="submission" date="2018-10" db="EMBL/GenBank/DDBJ databases">
        <title>Parasedimentitalea marina sp. nov., a psychrophilic bacterium isolated from deep seawater of the New Britain Trench.</title>
        <authorList>
            <person name="Cao J."/>
        </authorList>
    </citation>
    <scope>NUCLEOTIDE SEQUENCE [LARGE SCALE GENOMIC DNA]</scope>
    <source>
        <strain evidence="2 3">W43</strain>
    </source>
</reference>
<dbReference type="PRINTS" id="PR00111">
    <property type="entry name" value="ABHYDROLASE"/>
</dbReference>
<evidence type="ECO:0000313" key="3">
    <source>
        <dbReference type="Proteomes" id="UP000283063"/>
    </source>
</evidence>
<dbReference type="RefSeq" id="WP_127747586.1">
    <property type="nucleotide sequence ID" value="NZ_CP033219.1"/>
</dbReference>
<keyword evidence="3" id="KW-1185">Reference proteome</keyword>
<dbReference type="Pfam" id="PF00561">
    <property type="entry name" value="Abhydrolase_1"/>
    <property type="match status" value="1"/>
</dbReference>
<dbReference type="Proteomes" id="UP000283063">
    <property type="component" value="Chromosome"/>
</dbReference>
<keyword evidence="2" id="KW-0378">Hydrolase</keyword>
<dbReference type="GO" id="GO:0047372">
    <property type="term" value="F:monoacylglycerol lipase activity"/>
    <property type="evidence" value="ECO:0007669"/>
    <property type="project" value="TreeGrafter"/>
</dbReference>
<sequence length="285" mass="30423">MTNNTAYATTPTQKLAVAGETFAYREIGPSDGTPIVMLHHFTAVIDDWDPAVLDGLATQYRILAFDNRGVGGSTGTVPASIDDMAKDAVAFIQALGLTKVHLLGFSMGGFVAQAITLAHPELVEKLLLTGTGPSGLGGDMNGLVPLVQNSMARAEKENKHPKHFLFFAETVTSQSAGTDFIARLDTRTPDDRVPAISEEGMGAHVGAITAWAATDDARTAEIQNTTFIANGDNDVMIPTKYAFRLHELIPNSHLSIYPDAGHGGIFQYHELFVAQALEFLEGTPA</sequence>
<dbReference type="PANTHER" id="PTHR43798">
    <property type="entry name" value="MONOACYLGLYCEROL LIPASE"/>
    <property type="match status" value="1"/>
</dbReference>
<dbReference type="InterPro" id="IPR050266">
    <property type="entry name" value="AB_hydrolase_sf"/>
</dbReference>
<dbReference type="EMBL" id="CP033219">
    <property type="protein sequence ID" value="AZV77040.1"/>
    <property type="molecule type" value="Genomic_DNA"/>
</dbReference>
<evidence type="ECO:0000259" key="1">
    <source>
        <dbReference type="Pfam" id="PF00561"/>
    </source>
</evidence>
<name>A0A3T0MZ51_9RHOB</name>